<dbReference type="Proteomes" id="UP001519460">
    <property type="component" value="Unassembled WGS sequence"/>
</dbReference>
<feature type="non-terminal residue" evidence="2">
    <location>
        <position position="1"/>
    </location>
</feature>
<dbReference type="EMBL" id="JACVVK020000670">
    <property type="protein sequence ID" value="KAK7457739.1"/>
    <property type="molecule type" value="Genomic_DNA"/>
</dbReference>
<protein>
    <submittedName>
        <fullName evidence="2">Uncharacterized protein</fullName>
    </submittedName>
</protein>
<proteinExistence type="predicted"/>
<keyword evidence="1" id="KW-0472">Membrane</keyword>
<accession>A0ABD0J3J2</accession>
<evidence type="ECO:0000313" key="2">
    <source>
        <dbReference type="EMBL" id="KAK7457739.1"/>
    </source>
</evidence>
<keyword evidence="1" id="KW-0812">Transmembrane</keyword>
<keyword evidence="1" id="KW-1133">Transmembrane helix</keyword>
<dbReference type="AlphaFoldDB" id="A0ABD0J3J2"/>
<evidence type="ECO:0000313" key="3">
    <source>
        <dbReference type="Proteomes" id="UP001519460"/>
    </source>
</evidence>
<name>A0ABD0J3J2_9CAEN</name>
<feature type="transmembrane region" description="Helical" evidence="1">
    <location>
        <begin position="38"/>
        <end position="56"/>
    </location>
</feature>
<sequence length="108" mass="11304">EGEKASGVYTTRTDRGTRVRLALKTSMRTAEMYADCKMPFLCVVVVVFVVTGMLVVPSAADAGNSCGKLLVCSAALVITALRPGLLARNVSDHATRNVMAVTDCGPVG</sequence>
<reference evidence="2 3" key="1">
    <citation type="journal article" date="2023" name="Sci. Data">
        <title>Genome assembly of the Korean intertidal mud-creeper Batillaria attramentaria.</title>
        <authorList>
            <person name="Patra A.K."/>
            <person name="Ho P.T."/>
            <person name="Jun S."/>
            <person name="Lee S.J."/>
            <person name="Kim Y."/>
            <person name="Won Y.J."/>
        </authorList>
    </citation>
    <scope>NUCLEOTIDE SEQUENCE [LARGE SCALE GENOMIC DNA]</scope>
    <source>
        <strain evidence="2">Wonlab-2016</strain>
    </source>
</reference>
<organism evidence="2 3">
    <name type="scientific">Batillaria attramentaria</name>
    <dbReference type="NCBI Taxonomy" id="370345"/>
    <lineage>
        <taxon>Eukaryota</taxon>
        <taxon>Metazoa</taxon>
        <taxon>Spiralia</taxon>
        <taxon>Lophotrochozoa</taxon>
        <taxon>Mollusca</taxon>
        <taxon>Gastropoda</taxon>
        <taxon>Caenogastropoda</taxon>
        <taxon>Sorbeoconcha</taxon>
        <taxon>Cerithioidea</taxon>
        <taxon>Batillariidae</taxon>
        <taxon>Batillaria</taxon>
    </lineage>
</organism>
<evidence type="ECO:0000256" key="1">
    <source>
        <dbReference type="SAM" id="Phobius"/>
    </source>
</evidence>
<gene>
    <name evidence="2" type="ORF">BaRGS_00039200</name>
</gene>
<keyword evidence="3" id="KW-1185">Reference proteome</keyword>
<comment type="caution">
    <text evidence="2">The sequence shown here is derived from an EMBL/GenBank/DDBJ whole genome shotgun (WGS) entry which is preliminary data.</text>
</comment>